<sequence length="132" mass="15097">MKLSKTKDTVKAINKSNKVIHKRTPQHLPIKKNDIYVSRKSSYISLIKRAKKLLLEKEITFIVLHGLGAAIKTTVNLALELKKQFSDKIDWEITTSTVKLFDDIEPENKEDDISTETRNNSAITIKIFKTNS</sequence>
<evidence type="ECO:0000256" key="2">
    <source>
        <dbReference type="ARBA" id="ARBA00022694"/>
    </source>
</evidence>
<protein>
    <recommendedName>
        <fullName evidence="4">Ribonuclease P protein subunit p20</fullName>
        <shortName evidence="4">RNaseP protein p20</shortName>
    </recommendedName>
</protein>
<dbReference type="SUPFAM" id="SSF82704">
    <property type="entry name" value="AlbA-like"/>
    <property type="match status" value="1"/>
</dbReference>
<name>A0A1Y1VJH3_9FUNG</name>
<dbReference type="PIRSF" id="PIRSF036572">
    <property type="entry name" value="RPP20"/>
    <property type="match status" value="1"/>
</dbReference>
<comment type="subcellular location">
    <subcellularLocation>
        <location evidence="1 4">Nucleus</location>
        <location evidence="1 4">Nucleolus</location>
    </subcellularLocation>
</comment>
<dbReference type="GO" id="GO:0000172">
    <property type="term" value="C:ribonuclease MRP complex"/>
    <property type="evidence" value="ECO:0007669"/>
    <property type="project" value="InterPro"/>
</dbReference>
<dbReference type="OrthoDB" id="416729at2759"/>
<comment type="function">
    <text evidence="4">Component of ribonuclease P, a ribonucleoprotein complex that generates mature tRNA molecules by cleaving their 5'-ends. Also a component of the MRP ribonuclease complex, which cleaves pre-rRNA sequences.</text>
</comment>
<accession>A0A1Y1VJH3</accession>
<proteinExistence type="inferred from homology"/>
<dbReference type="GO" id="GO:0003676">
    <property type="term" value="F:nucleic acid binding"/>
    <property type="evidence" value="ECO:0007669"/>
    <property type="project" value="InterPro"/>
</dbReference>
<keyword evidence="3 4" id="KW-0539">Nucleus</keyword>
<dbReference type="Pfam" id="PF12328">
    <property type="entry name" value="Rpp20"/>
    <property type="match status" value="1"/>
</dbReference>
<keyword evidence="6" id="KW-1185">Reference proteome</keyword>
<keyword evidence="4" id="KW-0698">rRNA processing</keyword>
<dbReference type="Proteomes" id="UP000193719">
    <property type="component" value="Unassembled WGS sequence"/>
</dbReference>
<dbReference type="GO" id="GO:0004526">
    <property type="term" value="F:ribonuclease P activity"/>
    <property type="evidence" value="ECO:0007669"/>
    <property type="project" value="UniProtKB-UniRule"/>
</dbReference>
<gene>
    <name evidence="5" type="ORF">BCR36DRAFT_409637</name>
</gene>
<comment type="similarity">
    <text evidence="4">Belongs to the histone-like Alba family.</text>
</comment>
<dbReference type="AlphaFoldDB" id="A0A1Y1VJH3"/>
<dbReference type="Gene3D" id="3.30.110.20">
    <property type="entry name" value="Alba-like domain"/>
    <property type="match status" value="1"/>
</dbReference>
<reference evidence="5 6" key="2">
    <citation type="submission" date="2016-08" db="EMBL/GenBank/DDBJ databases">
        <title>Pervasive Adenine N6-methylation of Active Genes in Fungi.</title>
        <authorList>
            <consortium name="DOE Joint Genome Institute"/>
            <person name="Mondo S.J."/>
            <person name="Dannebaum R.O."/>
            <person name="Kuo R.C."/>
            <person name="Labutti K."/>
            <person name="Haridas S."/>
            <person name="Kuo A."/>
            <person name="Salamov A."/>
            <person name="Ahrendt S.R."/>
            <person name="Lipzen A."/>
            <person name="Sullivan W."/>
            <person name="Andreopoulos W.B."/>
            <person name="Clum A."/>
            <person name="Lindquist E."/>
            <person name="Daum C."/>
            <person name="Ramamoorthy G.K."/>
            <person name="Gryganskyi A."/>
            <person name="Culley D."/>
            <person name="Magnuson J.K."/>
            <person name="James T.Y."/>
            <person name="O'Malley M.A."/>
            <person name="Stajich J.E."/>
            <person name="Spatafora J.W."/>
            <person name="Visel A."/>
            <person name="Grigoriev I.V."/>
        </authorList>
    </citation>
    <scope>NUCLEOTIDE SEQUENCE [LARGE SCALE GENOMIC DNA]</scope>
    <source>
        <strain evidence="6">finn</strain>
    </source>
</reference>
<evidence type="ECO:0000313" key="6">
    <source>
        <dbReference type="Proteomes" id="UP000193719"/>
    </source>
</evidence>
<dbReference type="InterPro" id="IPR036882">
    <property type="entry name" value="Alba-like_dom_sf"/>
</dbReference>
<keyword evidence="2 4" id="KW-0819">tRNA processing</keyword>
<dbReference type="GO" id="GO:0006364">
    <property type="term" value="P:rRNA processing"/>
    <property type="evidence" value="ECO:0007669"/>
    <property type="project" value="UniProtKB-KW"/>
</dbReference>
<evidence type="ECO:0000256" key="1">
    <source>
        <dbReference type="ARBA" id="ARBA00004604"/>
    </source>
</evidence>
<dbReference type="GO" id="GO:0001682">
    <property type="term" value="P:tRNA 5'-leader removal"/>
    <property type="evidence" value="ECO:0007669"/>
    <property type="project" value="InterPro"/>
</dbReference>
<organism evidence="5 6">
    <name type="scientific">Piromyces finnis</name>
    <dbReference type="NCBI Taxonomy" id="1754191"/>
    <lineage>
        <taxon>Eukaryota</taxon>
        <taxon>Fungi</taxon>
        <taxon>Fungi incertae sedis</taxon>
        <taxon>Chytridiomycota</taxon>
        <taxon>Chytridiomycota incertae sedis</taxon>
        <taxon>Neocallimastigomycetes</taxon>
        <taxon>Neocallimastigales</taxon>
        <taxon>Neocallimastigaceae</taxon>
        <taxon>Piromyces</taxon>
    </lineage>
</organism>
<dbReference type="STRING" id="1754191.A0A1Y1VJH3"/>
<reference evidence="5 6" key="1">
    <citation type="submission" date="2016-08" db="EMBL/GenBank/DDBJ databases">
        <title>Genomes of anaerobic fungi encode conserved fungal cellulosomes for biomass hydrolysis.</title>
        <authorList>
            <consortium name="DOE Joint Genome Institute"/>
            <person name="Haitjema C.H."/>
            <person name="Gilmore S.P."/>
            <person name="Henske J.K."/>
            <person name="Solomon K.V."/>
            <person name="De Groot R."/>
            <person name="Kuo A."/>
            <person name="Mondo S.J."/>
            <person name="Salamov A.A."/>
            <person name="Labutti K."/>
            <person name="Zhao Z."/>
            <person name="Chiniquy J."/>
            <person name="Barry K."/>
            <person name="Brewer H.M."/>
            <person name="Purvine S.O."/>
            <person name="Wright A.T."/>
            <person name="Boxma B."/>
            <person name="Van Alen T."/>
            <person name="Hackstein J.H."/>
            <person name="Baker S.E."/>
            <person name="Grigoriev I.V."/>
            <person name="O'Malley M.A."/>
        </authorList>
    </citation>
    <scope>NUCLEOTIDE SEQUENCE [LARGE SCALE GENOMIC DNA]</scope>
    <source>
        <strain evidence="6">finn</strain>
    </source>
</reference>
<dbReference type="InterPro" id="IPR014612">
    <property type="entry name" value="Pop7/Rpp20"/>
</dbReference>
<dbReference type="EMBL" id="MCFH01000006">
    <property type="protein sequence ID" value="ORX57339.1"/>
    <property type="molecule type" value="Genomic_DNA"/>
</dbReference>
<evidence type="ECO:0000313" key="5">
    <source>
        <dbReference type="EMBL" id="ORX57339.1"/>
    </source>
</evidence>
<dbReference type="PANTHER" id="PTHR15314">
    <property type="entry name" value="RIBONUCLEASE P PROTEIN SUBUNIT P20"/>
    <property type="match status" value="1"/>
</dbReference>
<dbReference type="GO" id="GO:0005655">
    <property type="term" value="C:nucleolar ribonuclease P complex"/>
    <property type="evidence" value="ECO:0007669"/>
    <property type="project" value="InterPro"/>
</dbReference>
<evidence type="ECO:0000256" key="3">
    <source>
        <dbReference type="ARBA" id="ARBA00023242"/>
    </source>
</evidence>
<evidence type="ECO:0000256" key="4">
    <source>
        <dbReference type="PIRNR" id="PIRNR036572"/>
    </source>
</evidence>
<dbReference type="PANTHER" id="PTHR15314:SF1">
    <property type="entry name" value="RIBONUCLEASE P PROTEIN SUBUNIT P20"/>
    <property type="match status" value="1"/>
</dbReference>
<comment type="caution">
    <text evidence="5">The sequence shown here is derived from an EMBL/GenBank/DDBJ whole genome shotgun (WGS) entry which is preliminary data.</text>
</comment>